<evidence type="ECO:0000313" key="2">
    <source>
        <dbReference type="Proteomes" id="UP000030669"/>
    </source>
</evidence>
<sequence>MTIPSNGRTRGPLDASKAVHTGDIYQKLAGPGNLTLNLTNEVRGPTDLIACKWAGVPRAG</sequence>
<dbReference type="EMBL" id="KB469309">
    <property type="protein sequence ID" value="EPQ51892.1"/>
    <property type="molecule type" value="Genomic_DNA"/>
</dbReference>
<reference evidence="1 2" key="1">
    <citation type="journal article" date="2012" name="Science">
        <title>The Paleozoic origin of enzymatic lignin decomposition reconstructed from 31 fungal genomes.</title>
        <authorList>
            <person name="Floudas D."/>
            <person name="Binder M."/>
            <person name="Riley R."/>
            <person name="Barry K."/>
            <person name="Blanchette R.A."/>
            <person name="Henrissat B."/>
            <person name="Martinez A.T."/>
            <person name="Otillar R."/>
            <person name="Spatafora J.W."/>
            <person name="Yadav J.S."/>
            <person name="Aerts A."/>
            <person name="Benoit I."/>
            <person name="Boyd A."/>
            <person name="Carlson A."/>
            <person name="Copeland A."/>
            <person name="Coutinho P.M."/>
            <person name="de Vries R.P."/>
            <person name="Ferreira P."/>
            <person name="Findley K."/>
            <person name="Foster B."/>
            <person name="Gaskell J."/>
            <person name="Glotzer D."/>
            <person name="Gorecki P."/>
            <person name="Heitman J."/>
            <person name="Hesse C."/>
            <person name="Hori C."/>
            <person name="Igarashi K."/>
            <person name="Jurgens J.A."/>
            <person name="Kallen N."/>
            <person name="Kersten P."/>
            <person name="Kohler A."/>
            <person name="Kuees U."/>
            <person name="Kumar T.K.A."/>
            <person name="Kuo A."/>
            <person name="LaButti K."/>
            <person name="Larrondo L.F."/>
            <person name="Lindquist E."/>
            <person name="Ling A."/>
            <person name="Lombard V."/>
            <person name="Lucas S."/>
            <person name="Lundell T."/>
            <person name="Martin R."/>
            <person name="McLaughlin D.J."/>
            <person name="Morgenstern I."/>
            <person name="Morin E."/>
            <person name="Murat C."/>
            <person name="Nagy L.G."/>
            <person name="Nolan M."/>
            <person name="Ohm R.A."/>
            <person name="Patyshakuliyeva A."/>
            <person name="Rokas A."/>
            <person name="Ruiz-Duenas F.J."/>
            <person name="Sabat G."/>
            <person name="Salamov A."/>
            <person name="Samejima M."/>
            <person name="Schmutz J."/>
            <person name="Slot J.C."/>
            <person name="St John F."/>
            <person name="Stenlid J."/>
            <person name="Sun H."/>
            <person name="Sun S."/>
            <person name="Syed K."/>
            <person name="Tsang A."/>
            <person name="Wiebenga A."/>
            <person name="Young D."/>
            <person name="Pisabarro A."/>
            <person name="Eastwood D.C."/>
            <person name="Martin F."/>
            <person name="Cullen D."/>
            <person name="Grigoriev I.V."/>
            <person name="Hibbett D.S."/>
        </authorList>
    </citation>
    <scope>NUCLEOTIDE SEQUENCE [LARGE SCALE GENOMIC DNA]</scope>
    <source>
        <strain evidence="1 2">ATCC 11539</strain>
    </source>
</reference>
<dbReference type="GeneID" id="19298876"/>
<dbReference type="Proteomes" id="UP000030669">
    <property type="component" value="Unassembled WGS sequence"/>
</dbReference>
<dbReference type="AlphaFoldDB" id="S7PWX9"/>
<keyword evidence="2" id="KW-1185">Reference proteome</keyword>
<name>S7PWX9_GLOTA</name>
<protein>
    <submittedName>
        <fullName evidence="1">Uncharacterized protein</fullName>
    </submittedName>
</protein>
<gene>
    <name evidence="1" type="ORF">GLOTRDRAFT_107964</name>
</gene>
<proteinExistence type="predicted"/>
<organism evidence="1 2">
    <name type="scientific">Gloeophyllum trabeum (strain ATCC 11539 / FP-39264 / Madison 617)</name>
    <name type="common">Brown rot fungus</name>
    <dbReference type="NCBI Taxonomy" id="670483"/>
    <lineage>
        <taxon>Eukaryota</taxon>
        <taxon>Fungi</taxon>
        <taxon>Dikarya</taxon>
        <taxon>Basidiomycota</taxon>
        <taxon>Agaricomycotina</taxon>
        <taxon>Agaricomycetes</taxon>
        <taxon>Gloeophyllales</taxon>
        <taxon>Gloeophyllaceae</taxon>
        <taxon>Gloeophyllum</taxon>
    </lineage>
</organism>
<dbReference type="RefSeq" id="XP_007869775.1">
    <property type="nucleotide sequence ID" value="XM_007871584.1"/>
</dbReference>
<dbReference type="HOGENOM" id="CLU_2941946_0_0_1"/>
<dbReference type="KEGG" id="gtr:GLOTRDRAFT_107964"/>
<accession>S7PWX9</accession>
<evidence type="ECO:0000313" key="1">
    <source>
        <dbReference type="EMBL" id="EPQ51892.1"/>
    </source>
</evidence>